<reference evidence="2" key="1">
    <citation type="submission" date="2019-12" db="EMBL/GenBank/DDBJ databases">
        <title>Genome sequencing and annotation of Brassica cretica.</title>
        <authorList>
            <person name="Studholme D.J."/>
            <person name="Sarris P.F."/>
        </authorList>
    </citation>
    <scope>NUCLEOTIDE SEQUENCE</scope>
    <source>
        <strain evidence="2">PFS-102/07</strain>
        <tissue evidence="2">Leaf</tissue>
    </source>
</reference>
<name>A0A8S9JQI7_BRACR</name>
<evidence type="ECO:0008006" key="3">
    <source>
        <dbReference type="Google" id="ProtNLM"/>
    </source>
</evidence>
<feature type="transmembrane region" description="Helical" evidence="1">
    <location>
        <begin position="67"/>
        <end position="85"/>
    </location>
</feature>
<sequence>MKVVNLELGQTGLNWVNIHPAPSTCSSVRVKYSGLVSSPSLPAPGLSFKTFLVATAQFFLRNRRSQPCFVFLVVISAWPCSAPPVTVSGTPSIKAASVASSGSKATRSSKSSLSRDSLLHHRRLLRESPSSSIFVLPHKPSVISMVLACDVVLSLLCLGGASGVASATELLSSTGAQRHICGDNLCSHYLATATLVFLCCLLLLASALVNLWSLPSLLY</sequence>
<gene>
    <name evidence="2" type="ORF">F2Q70_00035607</name>
</gene>
<dbReference type="AlphaFoldDB" id="A0A8S9JQI7"/>
<dbReference type="EMBL" id="QGKY02000246">
    <property type="protein sequence ID" value="KAF2583776.1"/>
    <property type="molecule type" value="Genomic_DNA"/>
</dbReference>
<keyword evidence="1" id="KW-0812">Transmembrane</keyword>
<evidence type="ECO:0000256" key="1">
    <source>
        <dbReference type="SAM" id="Phobius"/>
    </source>
</evidence>
<keyword evidence="1" id="KW-0472">Membrane</keyword>
<feature type="transmembrane region" description="Helical" evidence="1">
    <location>
        <begin position="142"/>
        <end position="168"/>
    </location>
</feature>
<protein>
    <recommendedName>
        <fullName evidence="3">CASP-like protein</fullName>
    </recommendedName>
</protein>
<keyword evidence="1" id="KW-1133">Transmembrane helix</keyword>
<feature type="transmembrane region" description="Helical" evidence="1">
    <location>
        <begin position="189"/>
        <end position="212"/>
    </location>
</feature>
<proteinExistence type="predicted"/>
<comment type="caution">
    <text evidence="2">The sequence shown here is derived from an EMBL/GenBank/DDBJ whole genome shotgun (WGS) entry which is preliminary data.</text>
</comment>
<accession>A0A8S9JQI7</accession>
<organism evidence="2">
    <name type="scientific">Brassica cretica</name>
    <name type="common">Mustard</name>
    <dbReference type="NCBI Taxonomy" id="69181"/>
    <lineage>
        <taxon>Eukaryota</taxon>
        <taxon>Viridiplantae</taxon>
        <taxon>Streptophyta</taxon>
        <taxon>Embryophyta</taxon>
        <taxon>Tracheophyta</taxon>
        <taxon>Spermatophyta</taxon>
        <taxon>Magnoliopsida</taxon>
        <taxon>eudicotyledons</taxon>
        <taxon>Gunneridae</taxon>
        <taxon>Pentapetalae</taxon>
        <taxon>rosids</taxon>
        <taxon>malvids</taxon>
        <taxon>Brassicales</taxon>
        <taxon>Brassicaceae</taxon>
        <taxon>Brassiceae</taxon>
        <taxon>Brassica</taxon>
    </lineage>
</organism>
<evidence type="ECO:0000313" key="2">
    <source>
        <dbReference type="EMBL" id="KAF2583776.1"/>
    </source>
</evidence>